<comment type="catalytic activity">
    <reaction evidence="27">
        <text>an N-acylsphing-4-enine + ATP = an N-acylsphing-4-enine 1-phosphate + ADP + H(+)</text>
        <dbReference type="Rhea" id="RHEA:17929"/>
        <dbReference type="ChEBI" id="CHEBI:15378"/>
        <dbReference type="ChEBI" id="CHEBI:30616"/>
        <dbReference type="ChEBI" id="CHEBI:52639"/>
        <dbReference type="ChEBI" id="CHEBI:57674"/>
        <dbReference type="ChEBI" id="CHEBI:456216"/>
        <dbReference type="EC" id="2.7.1.138"/>
    </reaction>
    <physiologicalReaction direction="left-to-right" evidence="27">
        <dbReference type="Rhea" id="RHEA:17930"/>
    </physiologicalReaction>
</comment>
<evidence type="ECO:0000256" key="29">
    <source>
        <dbReference type="ARBA" id="ARBA00048876"/>
    </source>
</evidence>
<evidence type="ECO:0000256" key="9">
    <source>
        <dbReference type="ARBA" id="ARBA00022792"/>
    </source>
</evidence>
<keyword evidence="32" id="KW-1185">Reference proteome</keyword>
<dbReference type="GO" id="GO:0004143">
    <property type="term" value="F:ATP-dependent diacylglycerol kinase activity"/>
    <property type="evidence" value="ECO:0007669"/>
    <property type="project" value="UniProtKB-EC"/>
</dbReference>
<keyword evidence="13" id="KW-0472">Membrane</keyword>
<dbReference type="EC" id="2.7.1.107" evidence="5"/>
<evidence type="ECO:0000256" key="17">
    <source>
        <dbReference type="ARBA" id="ARBA00024505"/>
    </source>
</evidence>
<evidence type="ECO:0000256" key="22">
    <source>
        <dbReference type="ARBA" id="ARBA00026096"/>
    </source>
</evidence>
<sequence length="428" mass="48177">MSRLKNVLMKIRNNWKKSVFGSVALVYGVNLGNEKYLKSCMLREYCETAAQFGEAPIGAVQKPRHITVILNPAANRRQAKLQYELYCAPILNLSGASVDVLQTTGEGGGRTLVEKLSTETDAIIVAGGDGTVSEVITGLLRRFEGNIHKALQIPIGILPLGRTNSVIKSLVKIDENELKEKVLTDAAMNVVNEKTKRLDVISVQLTEDLPIGKRPIYALSSVEWGALRNADAAQDKYWYYGVFRNYMSYLFHGTPKSEVQTELSFTPPCTGCNNCFSIRKDLHKEEGHSKKWWHYFLPVMSRQSSEKTVDYSSIINPDCSQVTNKKVESINLAITTTNIQPESSSDIPHLNVYIAEPEMSYIDFVKKGFKRIEDRVFEAPESFEAHILELHPVLKTDEEMYFSIDNEPYEVRPVKITLLPKSINVFCS</sequence>
<comment type="catalytic activity">
    <reaction evidence="26">
        <text>a 2-acylglycerol + ATP = a 2-acyl-sn-glycerol 3-phosphate + ADP + H(+)</text>
        <dbReference type="Rhea" id="RHEA:39847"/>
        <dbReference type="ChEBI" id="CHEBI:15378"/>
        <dbReference type="ChEBI" id="CHEBI:17389"/>
        <dbReference type="ChEBI" id="CHEBI:30616"/>
        <dbReference type="ChEBI" id="CHEBI:64982"/>
        <dbReference type="ChEBI" id="CHEBI:456216"/>
    </reaction>
    <physiologicalReaction direction="left-to-right" evidence="26">
        <dbReference type="Rhea" id="RHEA:39848"/>
    </physiologicalReaction>
</comment>
<dbReference type="Pfam" id="PF19712">
    <property type="entry name" value="AGK_C"/>
    <property type="match status" value="1"/>
</dbReference>
<dbReference type="PANTHER" id="PTHR12358">
    <property type="entry name" value="SPHINGOSINE KINASE"/>
    <property type="match status" value="1"/>
</dbReference>
<keyword evidence="12" id="KW-0496">Mitochondrion</keyword>
<evidence type="ECO:0000256" key="24">
    <source>
        <dbReference type="ARBA" id="ARBA00026142"/>
    </source>
</evidence>
<dbReference type="InterPro" id="IPR017438">
    <property type="entry name" value="ATP-NAD_kinase_N"/>
</dbReference>
<dbReference type="GO" id="GO:0046512">
    <property type="term" value="P:sphingosine biosynthetic process"/>
    <property type="evidence" value="ECO:0007669"/>
    <property type="project" value="TreeGrafter"/>
</dbReference>
<dbReference type="InterPro" id="IPR045579">
    <property type="entry name" value="AGK_C"/>
</dbReference>
<dbReference type="EC" id="2.7.1.138" evidence="22"/>
<evidence type="ECO:0000256" key="13">
    <source>
        <dbReference type="ARBA" id="ARBA00023136"/>
    </source>
</evidence>
<evidence type="ECO:0000256" key="5">
    <source>
        <dbReference type="ARBA" id="ARBA00012133"/>
    </source>
</evidence>
<feature type="domain" description="DAGKc" evidence="30">
    <location>
        <begin position="61"/>
        <end position="207"/>
    </location>
</feature>
<dbReference type="GO" id="GO:0005743">
    <property type="term" value="C:mitochondrial inner membrane"/>
    <property type="evidence" value="ECO:0007669"/>
    <property type="project" value="UniProtKB-SubCell"/>
</dbReference>
<dbReference type="GO" id="GO:0005758">
    <property type="term" value="C:mitochondrial intermembrane space"/>
    <property type="evidence" value="ECO:0007669"/>
    <property type="project" value="UniProtKB-SubCell"/>
</dbReference>
<evidence type="ECO:0000313" key="32">
    <source>
        <dbReference type="Proteomes" id="UP001152759"/>
    </source>
</evidence>
<evidence type="ECO:0000256" key="15">
    <source>
        <dbReference type="ARBA" id="ARBA00023411"/>
    </source>
</evidence>
<dbReference type="PROSITE" id="PS50146">
    <property type="entry name" value="DAGK"/>
    <property type="match status" value="1"/>
</dbReference>
<evidence type="ECO:0000256" key="7">
    <source>
        <dbReference type="ARBA" id="ARBA00022741"/>
    </source>
</evidence>
<evidence type="ECO:0000256" key="3">
    <source>
        <dbReference type="ARBA" id="ARBA00004637"/>
    </source>
</evidence>
<keyword evidence="11" id="KW-0443">Lipid metabolism</keyword>
<organism evidence="31 32">
    <name type="scientific">Bemisia tabaci</name>
    <name type="common">Sweetpotato whitefly</name>
    <name type="synonym">Aleurodes tabaci</name>
    <dbReference type="NCBI Taxonomy" id="7038"/>
    <lineage>
        <taxon>Eukaryota</taxon>
        <taxon>Metazoa</taxon>
        <taxon>Ecdysozoa</taxon>
        <taxon>Arthropoda</taxon>
        <taxon>Hexapoda</taxon>
        <taxon>Insecta</taxon>
        <taxon>Pterygota</taxon>
        <taxon>Neoptera</taxon>
        <taxon>Paraneoptera</taxon>
        <taxon>Hemiptera</taxon>
        <taxon>Sternorrhyncha</taxon>
        <taxon>Aleyrodoidea</taxon>
        <taxon>Aleyrodidae</taxon>
        <taxon>Aleyrodinae</taxon>
        <taxon>Bemisia</taxon>
    </lineage>
</organism>
<evidence type="ECO:0000256" key="14">
    <source>
        <dbReference type="ARBA" id="ARBA00023371"/>
    </source>
</evidence>
<dbReference type="Proteomes" id="UP001152759">
    <property type="component" value="Chromosome 8"/>
</dbReference>
<comment type="catalytic activity">
    <reaction evidence="17">
        <text>1-(9Z-octadecenoyl)-sn-glycerol + ATP = 1-(9Z-octadecenoyl)-sn-glycero-3-phosphate + ADP + H(+)</text>
        <dbReference type="Rhea" id="RHEA:41079"/>
        <dbReference type="ChEBI" id="CHEBI:15378"/>
        <dbReference type="ChEBI" id="CHEBI:30616"/>
        <dbReference type="ChEBI" id="CHEBI:74544"/>
        <dbReference type="ChEBI" id="CHEBI:75757"/>
        <dbReference type="ChEBI" id="CHEBI:456216"/>
    </reaction>
    <physiologicalReaction direction="left-to-right" evidence="17">
        <dbReference type="Rhea" id="RHEA:41080"/>
    </physiologicalReaction>
</comment>
<comment type="catalytic activity">
    <reaction evidence="28">
        <text>a monoacylglycerol + ATP = a monoacyl-sn-glycero-3-phosphate + ADP + H(+)</text>
        <dbReference type="Rhea" id="RHEA:19293"/>
        <dbReference type="ChEBI" id="CHEBI:15378"/>
        <dbReference type="ChEBI" id="CHEBI:17408"/>
        <dbReference type="ChEBI" id="CHEBI:30616"/>
        <dbReference type="ChEBI" id="CHEBI:77589"/>
        <dbReference type="ChEBI" id="CHEBI:456216"/>
        <dbReference type="EC" id="2.7.1.94"/>
    </reaction>
    <physiologicalReaction direction="left-to-right" evidence="28">
        <dbReference type="Rhea" id="RHEA:19294"/>
    </physiologicalReaction>
</comment>
<comment type="catalytic activity">
    <reaction evidence="19">
        <text>2-(5Z,8Z,11Z,14Z-eicosatetraenoyl)-glycerol + ATP = 2-(5Z,8Z,11Z,14Z-eicosatetraenoyl)-sn-glycero-3-phosphate + ADP + H(+)</text>
        <dbReference type="Rhea" id="RHEA:43316"/>
        <dbReference type="ChEBI" id="CHEBI:15378"/>
        <dbReference type="ChEBI" id="CHEBI:30616"/>
        <dbReference type="ChEBI" id="CHEBI:52392"/>
        <dbReference type="ChEBI" id="CHEBI:78209"/>
        <dbReference type="ChEBI" id="CHEBI:456216"/>
    </reaction>
    <physiologicalReaction direction="left-to-right" evidence="19">
        <dbReference type="Rhea" id="RHEA:43317"/>
    </physiologicalReaction>
</comment>
<protein>
    <recommendedName>
        <fullName evidence="24">Acylglycerol kinase, mitochondrial</fullName>
        <ecNumber evidence="5">2.7.1.107</ecNumber>
        <ecNumber evidence="22">2.7.1.138</ecNumber>
        <ecNumber evidence="23">2.7.1.94</ecNumber>
    </recommendedName>
    <alternativeName>
        <fullName evidence="25">Multiple substrate lipid kinase</fullName>
    </alternativeName>
</protein>
<keyword evidence="7" id="KW-0547">Nucleotide-binding</keyword>
<dbReference type="Gene3D" id="3.40.50.10330">
    <property type="entry name" value="Probable inorganic polyphosphate/atp-NAD kinase, domain 1"/>
    <property type="match status" value="1"/>
</dbReference>
<dbReference type="PANTHER" id="PTHR12358:SF31">
    <property type="entry name" value="ACYLGLYCEROL KINASE, MITOCHONDRIAL"/>
    <property type="match status" value="1"/>
</dbReference>
<comment type="similarity">
    <text evidence="21">Belongs to the AGK family.</text>
</comment>
<evidence type="ECO:0000256" key="10">
    <source>
        <dbReference type="ARBA" id="ARBA00022840"/>
    </source>
</evidence>
<dbReference type="GO" id="GO:0046513">
    <property type="term" value="P:ceramide biosynthetic process"/>
    <property type="evidence" value="ECO:0007669"/>
    <property type="project" value="TreeGrafter"/>
</dbReference>
<comment type="catalytic activity">
    <reaction evidence="20">
        <text>1-hexadecanoyl-sn-glycerol + ATP = 1-hexadecanoyl-sn-glycero-3-phosphate + ADP + H(+)</text>
        <dbReference type="Rhea" id="RHEA:43308"/>
        <dbReference type="ChEBI" id="CHEBI:15378"/>
        <dbReference type="ChEBI" id="CHEBI:30616"/>
        <dbReference type="ChEBI" id="CHEBI:57518"/>
        <dbReference type="ChEBI" id="CHEBI:75542"/>
        <dbReference type="ChEBI" id="CHEBI:456216"/>
    </reaction>
    <physiologicalReaction direction="left-to-right" evidence="20">
        <dbReference type="Rhea" id="RHEA:43309"/>
    </physiologicalReaction>
</comment>
<evidence type="ECO:0000259" key="30">
    <source>
        <dbReference type="PROSITE" id="PS50146"/>
    </source>
</evidence>
<name>A0A9P0AL15_BEMTA</name>
<evidence type="ECO:0000256" key="4">
    <source>
        <dbReference type="ARBA" id="ARBA00005175"/>
    </source>
</evidence>
<dbReference type="KEGG" id="btab:109040940"/>
<evidence type="ECO:0000256" key="26">
    <source>
        <dbReference type="ARBA" id="ARBA00044480"/>
    </source>
</evidence>
<evidence type="ECO:0000256" key="20">
    <source>
        <dbReference type="ARBA" id="ARBA00024636"/>
    </source>
</evidence>
<reference evidence="31" key="1">
    <citation type="submission" date="2021-12" db="EMBL/GenBank/DDBJ databases">
        <authorList>
            <person name="King R."/>
        </authorList>
    </citation>
    <scope>NUCLEOTIDE SEQUENCE</scope>
</reference>
<evidence type="ECO:0000256" key="27">
    <source>
        <dbReference type="ARBA" id="ARBA00048034"/>
    </source>
</evidence>
<evidence type="ECO:0000256" key="21">
    <source>
        <dbReference type="ARBA" id="ARBA00025749"/>
    </source>
</evidence>
<dbReference type="InterPro" id="IPR050187">
    <property type="entry name" value="Lipid_Phosphate_FormReg"/>
</dbReference>
<accession>A0A9P0AL15</accession>
<comment type="catalytic activity">
    <reaction evidence="15">
        <text>a 1,2-diacyl-sn-glycerol + ATP = a 1,2-diacyl-sn-glycero-3-phosphate + ADP + H(+)</text>
        <dbReference type="Rhea" id="RHEA:10272"/>
        <dbReference type="ChEBI" id="CHEBI:15378"/>
        <dbReference type="ChEBI" id="CHEBI:17815"/>
        <dbReference type="ChEBI" id="CHEBI:30616"/>
        <dbReference type="ChEBI" id="CHEBI:58608"/>
        <dbReference type="ChEBI" id="CHEBI:456216"/>
        <dbReference type="EC" id="2.7.1.107"/>
    </reaction>
    <physiologicalReaction direction="left-to-right" evidence="15">
        <dbReference type="Rhea" id="RHEA:10273"/>
    </physiologicalReaction>
</comment>
<evidence type="ECO:0000256" key="6">
    <source>
        <dbReference type="ARBA" id="ARBA00022679"/>
    </source>
</evidence>
<dbReference type="InterPro" id="IPR001206">
    <property type="entry name" value="Diacylglycerol_kinase_cat_dom"/>
</dbReference>
<keyword evidence="10" id="KW-0067">ATP-binding</keyword>
<evidence type="ECO:0000256" key="2">
    <source>
        <dbReference type="ARBA" id="ARBA00004569"/>
    </source>
</evidence>
<comment type="cofactor">
    <cofactor evidence="1">
        <name>Mg(2+)</name>
        <dbReference type="ChEBI" id="CHEBI:18420"/>
    </cofactor>
</comment>
<dbReference type="SUPFAM" id="SSF111331">
    <property type="entry name" value="NAD kinase/diacylglycerol kinase-like"/>
    <property type="match status" value="1"/>
</dbReference>
<dbReference type="Pfam" id="PF00781">
    <property type="entry name" value="DAGK_cat"/>
    <property type="match status" value="1"/>
</dbReference>
<keyword evidence="6" id="KW-0808">Transferase</keyword>
<dbReference type="EMBL" id="OU963869">
    <property type="protein sequence ID" value="CAH0394136.1"/>
    <property type="molecule type" value="Genomic_DNA"/>
</dbReference>
<evidence type="ECO:0000256" key="19">
    <source>
        <dbReference type="ARBA" id="ARBA00024556"/>
    </source>
</evidence>
<evidence type="ECO:0000256" key="11">
    <source>
        <dbReference type="ARBA" id="ARBA00023098"/>
    </source>
</evidence>
<comment type="catalytic activity">
    <reaction evidence="14">
        <text>1,2-di-(9Z-octadecenoyl)-sn-glycerol + ATP = 1,2-di-(9Z-octadecenoyl)-sn-glycero-3-phosphate + ADP + H(+)</text>
        <dbReference type="Rhea" id="RHEA:40327"/>
        <dbReference type="ChEBI" id="CHEBI:15378"/>
        <dbReference type="ChEBI" id="CHEBI:30616"/>
        <dbReference type="ChEBI" id="CHEBI:52333"/>
        <dbReference type="ChEBI" id="CHEBI:74546"/>
        <dbReference type="ChEBI" id="CHEBI:456216"/>
    </reaction>
    <physiologicalReaction direction="left-to-right" evidence="14">
        <dbReference type="Rhea" id="RHEA:40328"/>
    </physiologicalReaction>
</comment>
<evidence type="ECO:0000256" key="1">
    <source>
        <dbReference type="ARBA" id="ARBA00001946"/>
    </source>
</evidence>
<comment type="subcellular location">
    <subcellularLocation>
        <location evidence="3">Mitochondrion inner membrane</location>
        <topology evidence="3">Peripheral membrane protein</topology>
    </subcellularLocation>
    <subcellularLocation>
        <location evidence="2">Mitochondrion intermembrane space</location>
    </subcellularLocation>
</comment>
<dbReference type="EC" id="2.7.1.94" evidence="23"/>
<gene>
    <name evidence="31" type="ORF">BEMITA_LOCUS12468</name>
</gene>
<evidence type="ECO:0000256" key="16">
    <source>
        <dbReference type="ARBA" id="ARBA00024483"/>
    </source>
</evidence>
<comment type="catalytic activity">
    <reaction evidence="18">
        <text>a 1-acyl-sn-glycerol + ATP = a 1-acyl-sn-glycero-3-phosphate + ADP + H(+)</text>
        <dbReference type="Rhea" id="RHEA:33747"/>
        <dbReference type="ChEBI" id="CHEBI:15378"/>
        <dbReference type="ChEBI" id="CHEBI:30616"/>
        <dbReference type="ChEBI" id="CHEBI:57970"/>
        <dbReference type="ChEBI" id="CHEBI:64683"/>
        <dbReference type="ChEBI" id="CHEBI:456216"/>
    </reaction>
    <physiologicalReaction direction="left-to-right" evidence="18">
        <dbReference type="Rhea" id="RHEA:33748"/>
    </physiologicalReaction>
</comment>
<comment type="pathway">
    <text evidence="4">Lipid metabolism; glycerolipid metabolism.</text>
</comment>
<evidence type="ECO:0000256" key="28">
    <source>
        <dbReference type="ARBA" id="ARBA00048663"/>
    </source>
</evidence>
<evidence type="ECO:0000313" key="31">
    <source>
        <dbReference type="EMBL" id="CAH0394136.1"/>
    </source>
</evidence>
<evidence type="ECO:0000256" key="18">
    <source>
        <dbReference type="ARBA" id="ARBA00024512"/>
    </source>
</evidence>
<dbReference type="AlphaFoldDB" id="A0A9P0AL15"/>
<dbReference type="GO" id="GO:0001729">
    <property type="term" value="F:ceramide kinase activity"/>
    <property type="evidence" value="ECO:0007669"/>
    <property type="project" value="UniProtKB-EC"/>
</dbReference>
<keyword evidence="9" id="KW-0999">Mitochondrion inner membrane</keyword>
<dbReference type="GO" id="GO:0005524">
    <property type="term" value="F:ATP binding"/>
    <property type="evidence" value="ECO:0007669"/>
    <property type="project" value="UniProtKB-KW"/>
</dbReference>
<comment type="catalytic activity">
    <reaction evidence="29">
        <text>N-(hexanoyl)sphing-4-enine + ATP = N-hexanoylsphing-4-enine 1-phosphate + ADP + H(+)</text>
        <dbReference type="Rhea" id="RHEA:43312"/>
        <dbReference type="ChEBI" id="CHEBI:15378"/>
        <dbReference type="ChEBI" id="CHEBI:30616"/>
        <dbReference type="ChEBI" id="CHEBI:63867"/>
        <dbReference type="ChEBI" id="CHEBI:82959"/>
        <dbReference type="ChEBI" id="CHEBI:456216"/>
    </reaction>
    <physiologicalReaction direction="left-to-right" evidence="29">
        <dbReference type="Rhea" id="RHEA:43313"/>
    </physiologicalReaction>
</comment>
<evidence type="ECO:0000256" key="12">
    <source>
        <dbReference type="ARBA" id="ARBA00023128"/>
    </source>
</evidence>
<dbReference type="InterPro" id="IPR016064">
    <property type="entry name" value="NAD/diacylglycerol_kinase_sf"/>
</dbReference>
<comment type="catalytic activity">
    <reaction evidence="16">
        <text>1-(5Z,8Z,11Z,14Z-eicosatetraenoyl)-sn-glycerol + ATP = 1-(5Z,8Z,11Z,14Z-eicosatetraenoyl)-sn-glycero-3-phosphate + ADP + H(+)</text>
        <dbReference type="Rhea" id="RHEA:43328"/>
        <dbReference type="ChEBI" id="CHEBI:15378"/>
        <dbReference type="ChEBI" id="CHEBI:30616"/>
        <dbReference type="ChEBI" id="CHEBI:34071"/>
        <dbReference type="ChEBI" id="CHEBI:74938"/>
        <dbReference type="ChEBI" id="CHEBI:456216"/>
    </reaction>
    <physiologicalReaction direction="left-to-right" evidence="16">
        <dbReference type="Rhea" id="RHEA:43329"/>
    </physiologicalReaction>
</comment>
<evidence type="ECO:0000256" key="8">
    <source>
        <dbReference type="ARBA" id="ARBA00022777"/>
    </source>
</evidence>
<evidence type="ECO:0000256" key="25">
    <source>
        <dbReference type="ARBA" id="ARBA00030553"/>
    </source>
</evidence>
<evidence type="ECO:0000256" key="23">
    <source>
        <dbReference type="ARBA" id="ARBA00026098"/>
    </source>
</evidence>
<keyword evidence="8" id="KW-0418">Kinase</keyword>
<dbReference type="GO" id="GO:0047620">
    <property type="term" value="F:acylglycerol kinase activity"/>
    <property type="evidence" value="ECO:0007669"/>
    <property type="project" value="UniProtKB-EC"/>
</dbReference>
<proteinExistence type="inferred from homology"/>